<proteinExistence type="inferred from homology"/>
<gene>
    <name evidence="8" type="primary">LOC113517433</name>
</gene>
<feature type="transmembrane region" description="Helical" evidence="6">
    <location>
        <begin position="202"/>
        <end position="226"/>
    </location>
</feature>
<feature type="transmembrane region" description="Helical" evidence="6">
    <location>
        <begin position="12"/>
        <end position="38"/>
    </location>
</feature>
<dbReference type="RefSeq" id="XP_052756294.1">
    <property type="nucleotide sequence ID" value="XM_052900334.1"/>
</dbReference>
<dbReference type="Pfam" id="PF00335">
    <property type="entry name" value="Tetraspanin"/>
    <property type="match status" value="1"/>
</dbReference>
<dbReference type="InterPro" id="IPR018499">
    <property type="entry name" value="Tetraspanin/Peripherin"/>
</dbReference>
<dbReference type="PRINTS" id="PR00259">
    <property type="entry name" value="TMFOUR"/>
</dbReference>
<reference evidence="8" key="1">
    <citation type="submission" date="2025-08" db="UniProtKB">
        <authorList>
            <consortium name="RefSeq"/>
        </authorList>
    </citation>
    <scope>IDENTIFICATION</scope>
    <source>
        <tissue evidence="8">Whole larvae</tissue>
    </source>
</reference>
<comment type="subcellular location">
    <subcellularLocation>
        <location evidence="1 6">Membrane</location>
        <topology evidence="1 6">Multi-pass membrane protein</topology>
    </subcellularLocation>
</comment>
<evidence type="ECO:0000256" key="3">
    <source>
        <dbReference type="ARBA" id="ARBA00022692"/>
    </source>
</evidence>
<dbReference type="SUPFAM" id="SSF48652">
    <property type="entry name" value="Tetraspanin"/>
    <property type="match status" value="1"/>
</dbReference>
<evidence type="ECO:0000256" key="5">
    <source>
        <dbReference type="ARBA" id="ARBA00023136"/>
    </source>
</evidence>
<dbReference type="GeneID" id="113517433"/>
<evidence type="ECO:0000313" key="7">
    <source>
        <dbReference type="Proteomes" id="UP001652740"/>
    </source>
</evidence>
<protein>
    <recommendedName>
        <fullName evidence="6">Tetraspanin</fullName>
    </recommendedName>
</protein>
<evidence type="ECO:0000313" key="8">
    <source>
        <dbReference type="RefSeq" id="XP_052756294.1"/>
    </source>
</evidence>
<evidence type="ECO:0000256" key="1">
    <source>
        <dbReference type="ARBA" id="ARBA00004141"/>
    </source>
</evidence>
<comment type="similarity">
    <text evidence="2 6">Belongs to the tetraspanin (TM4SF) family.</text>
</comment>
<dbReference type="Gene3D" id="1.10.1450.10">
    <property type="entry name" value="Tetraspanin"/>
    <property type="match status" value="1"/>
</dbReference>
<name>A0ABM3MYC9_GALME</name>
<organism evidence="7 8">
    <name type="scientific">Galleria mellonella</name>
    <name type="common">Greater wax moth</name>
    <dbReference type="NCBI Taxonomy" id="7137"/>
    <lineage>
        <taxon>Eukaryota</taxon>
        <taxon>Metazoa</taxon>
        <taxon>Ecdysozoa</taxon>
        <taxon>Arthropoda</taxon>
        <taxon>Hexapoda</taxon>
        <taxon>Insecta</taxon>
        <taxon>Pterygota</taxon>
        <taxon>Neoptera</taxon>
        <taxon>Endopterygota</taxon>
        <taxon>Lepidoptera</taxon>
        <taxon>Glossata</taxon>
        <taxon>Ditrysia</taxon>
        <taxon>Pyraloidea</taxon>
        <taxon>Pyralidae</taxon>
        <taxon>Galleriinae</taxon>
        <taxon>Galleria</taxon>
    </lineage>
</organism>
<evidence type="ECO:0000256" key="2">
    <source>
        <dbReference type="ARBA" id="ARBA00006840"/>
    </source>
</evidence>
<dbReference type="CDD" id="cd03127">
    <property type="entry name" value="tetraspanin_LEL"/>
    <property type="match status" value="1"/>
</dbReference>
<dbReference type="InterPro" id="IPR000301">
    <property type="entry name" value="Tetraspanin_animals"/>
</dbReference>
<dbReference type="PANTHER" id="PTHR19282">
    <property type="entry name" value="TETRASPANIN"/>
    <property type="match status" value="1"/>
</dbReference>
<dbReference type="PIRSF" id="PIRSF002419">
    <property type="entry name" value="Tetraspanin"/>
    <property type="match status" value="1"/>
</dbReference>
<keyword evidence="3 6" id="KW-0812">Transmembrane</keyword>
<evidence type="ECO:0000256" key="6">
    <source>
        <dbReference type="RuleBase" id="RU361218"/>
    </source>
</evidence>
<sequence length="237" mass="26343">MKIKVPKFFKSVRYSLAAINGLFLLTGILMLLVGVTILVQYLNYELLITKKFFTLPRFAIGIGVIILLVSVLGFYGAISEGFYYIAAYVILLIVVLIFEMSIVIASYGLKNNAVSEIRTTMEETRQLYGSRKEITVLWDELQMNYECCGVTGRHDWISNQIPVSCCHIDYGTVSPFECGLANAYSTGCAAALGQWLSYKAHVLAIISLLVTCLQVLITAAAGWLAYRSKFSEVQLES</sequence>
<keyword evidence="5 6" id="KW-0472">Membrane</keyword>
<evidence type="ECO:0000256" key="4">
    <source>
        <dbReference type="ARBA" id="ARBA00022989"/>
    </source>
</evidence>
<accession>A0ABM3MYC9</accession>
<keyword evidence="4 6" id="KW-1133">Transmembrane helix</keyword>
<feature type="transmembrane region" description="Helical" evidence="6">
    <location>
        <begin position="58"/>
        <end position="78"/>
    </location>
</feature>
<feature type="transmembrane region" description="Helical" evidence="6">
    <location>
        <begin position="85"/>
        <end position="109"/>
    </location>
</feature>
<dbReference type="InterPro" id="IPR008952">
    <property type="entry name" value="Tetraspanin_EC2_sf"/>
</dbReference>
<dbReference type="Proteomes" id="UP001652740">
    <property type="component" value="Unplaced"/>
</dbReference>
<keyword evidence="7" id="KW-1185">Reference proteome</keyword>